<dbReference type="Proteomes" id="UP001281147">
    <property type="component" value="Unassembled WGS sequence"/>
</dbReference>
<reference evidence="1" key="1">
    <citation type="submission" date="2023-07" db="EMBL/GenBank/DDBJ databases">
        <title>Black Yeasts Isolated from many extreme environments.</title>
        <authorList>
            <person name="Coleine C."/>
            <person name="Stajich J.E."/>
            <person name="Selbmann L."/>
        </authorList>
    </citation>
    <scope>NUCLEOTIDE SEQUENCE</scope>
    <source>
        <strain evidence="1">CCFEE 5714</strain>
    </source>
</reference>
<protein>
    <submittedName>
        <fullName evidence="1">Uncharacterized protein</fullName>
    </submittedName>
</protein>
<gene>
    <name evidence="1" type="ORF">LTR37_017060</name>
</gene>
<organism evidence="1 2">
    <name type="scientific">Vermiconidia calcicola</name>
    <dbReference type="NCBI Taxonomy" id="1690605"/>
    <lineage>
        <taxon>Eukaryota</taxon>
        <taxon>Fungi</taxon>
        <taxon>Dikarya</taxon>
        <taxon>Ascomycota</taxon>
        <taxon>Pezizomycotina</taxon>
        <taxon>Dothideomycetes</taxon>
        <taxon>Dothideomycetidae</taxon>
        <taxon>Mycosphaerellales</taxon>
        <taxon>Extremaceae</taxon>
        <taxon>Vermiconidia</taxon>
    </lineage>
</organism>
<comment type="caution">
    <text evidence="1">The sequence shown here is derived from an EMBL/GenBank/DDBJ whole genome shotgun (WGS) entry which is preliminary data.</text>
</comment>
<keyword evidence="2" id="KW-1185">Reference proteome</keyword>
<name>A0ACC3ML37_9PEZI</name>
<evidence type="ECO:0000313" key="2">
    <source>
        <dbReference type="Proteomes" id="UP001281147"/>
    </source>
</evidence>
<sequence length="819" mass="90242">MASEGMRGPSPPLPPDPAPKIYTNIGPSVETQQTLPETPSTERRGSDYLRPRVGSSQSPRSVTTESPAYQQRQPIKDAVNYAANNVFEHSSVTNQMDPEFIRQLTAQVTAQVTEQVLQNLQTAGATPTPTTQQQQTQFPPPPPPAQSQEPRSPTRSSIDSTTARFTPPTPEHYRDHRDERGYGSSSPDPMHSDTGSNFSRQSKDSIRSRESQRSRDTPRPFNTDSRSRVRRSSQLVKREAGAAMEDDRSRRRVSGAENMARERTPFRRESRDSEASFDGASRSQVRLPQVHAEETPLEKFWQPLFDNGNPTVRLSQFLRGVALHLIDDYEPKGSLVVTPAKMLQFLNETKIEAEHYPWDIIFGGKLSAISISMMYQKLLCQHHLIQDRYDKAPWVPGLTPAGFDWFMTVLIQAHPESEYERLAKAVMNMPISNADNKSERFPKELSRRLFPAEPNIQAEQRLVSSLNHEPYVVSNLKGLSEMPLPPPPPPPSAPPNSFGERERKPYFQTSQMSNAVEDDDLGGPPAVPIERERKPYTGREGLAKTYGDDSRPAPTHFKPDVQPGGAQPPRTNSGVPPQAMYNSSGPSNPMNIPQRQPHRMSAGQGSGPPPMSNGGYSKSARRSPPPMRNPYARSEPDFVGSVPNSQTGSNLHPRDQQYPVDFEDDAMRRYRSRSRASRSNTTSGNQNNDDDTNGGRGYPIPGRGVPIANGYEYGAGSGAPPMGQTPVGSYPSRRPTMGPGGTDDRRRSMYVSPTSGFGANDAGSDGHTGRLRSISDAVRLPGSAAKKIARTGVDAMSGGRARGRPRRAREGGEILAVEL</sequence>
<accession>A0ACC3ML37</accession>
<proteinExistence type="predicted"/>
<dbReference type="EMBL" id="JAUTXU010000213">
    <property type="protein sequence ID" value="KAK3698235.1"/>
    <property type="molecule type" value="Genomic_DNA"/>
</dbReference>
<evidence type="ECO:0000313" key="1">
    <source>
        <dbReference type="EMBL" id="KAK3698235.1"/>
    </source>
</evidence>